<evidence type="ECO:0000313" key="3">
    <source>
        <dbReference type="EMBL" id="VXB79236.1"/>
    </source>
</evidence>
<gene>
    <name evidence="3" type="ORF">BACI348_41564</name>
</gene>
<proteinExistence type="predicted"/>
<dbReference type="RefSeq" id="WP_159159783.1">
    <property type="nucleotide sequence ID" value="NZ_LR732831.1"/>
</dbReference>
<reference evidence="3 4" key="1">
    <citation type="submission" date="2019-10" db="EMBL/GenBank/DDBJ databases">
        <authorList>
            <person name="Karimi E."/>
        </authorList>
    </citation>
    <scope>NUCLEOTIDE SEQUENCE [LARGE SCALE GENOMIC DNA]</scope>
    <source>
        <strain evidence="3">Bacillus sp. 348</strain>
    </source>
</reference>
<name>A0A653TD97_BACAB</name>
<accession>A0A653TD97</accession>
<dbReference type="SUPFAM" id="SSF55781">
    <property type="entry name" value="GAF domain-like"/>
    <property type="match status" value="1"/>
</dbReference>
<evidence type="ECO:0000256" key="1">
    <source>
        <dbReference type="SAM" id="Coils"/>
    </source>
</evidence>
<keyword evidence="2" id="KW-1133">Transmembrane helix</keyword>
<keyword evidence="2" id="KW-0812">Transmembrane</keyword>
<dbReference type="Gene3D" id="3.30.450.40">
    <property type="match status" value="1"/>
</dbReference>
<feature type="transmembrane region" description="Helical" evidence="2">
    <location>
        <begin position="15"/>
        <end position="39"/>
    </location>
</feature>
<keyword evidence="2" id="KW-0472">Membrane</keyword>
<keyword evidence="1" id="KW-0175">Coiled coil</keyword>
<feature type="coiled-coil region" evidence="1">
    <location>
        <begin position="45"/>
        <end position="75"/>
    </location>
</feature>
<sequence>MVEIITAVLDKSPPWLHIISSLILIGILLIIAYFVFIAAKRYADNVNKENKIISLQSENSKLEKKNSELESINEQFLVVLSNAKNLMQLLHSHGIDTGLIDEQLTEKTIQRVVETLAADIKYTIGEKHRVGFWMDLEDSLFLAHASAGFPLDYVFQRRLDIHHSIAGRCHRKQEVIKIDDVKKDPDWRNSDSESSYSALICIPIKDWGVITIDAKEKMSNNTLQVGLLYCSILANILDHIRLSNRLASSVDAQENFDPIFQP</sequence>
<dbReference type="EMBL" id="CABWLH010000009">
    <property type="protein sequence ID" value="VXB79236.1"/>
    <property type="molecule type" value="Genomic_DNA"/>
</dbReference>
<dbReference type="Proteomes" id="UP000433089">
    <property type="component" value="Unassembled WGS sequence"/>
</dbReference>
<organism evidence="3 4">
    <name type="scientific">Bacillus altitudinis</name>
    <dbReference type="NCBI Taxonomy" id="293387"/>
    <lineage>
        <taxon>Bacteria</taxon>
        <taxon>Bacillati</taxon>
        <taxon>Bacillota</taxon>
        <taxon>Bacilli</taxon>
        <taxon>Bacillales</taxon>
        <taxon>Bacillaceae</taxon>
        <taxon>Bacillus</taxon>
    </lineage>
</organism>
<dbReference type="AlphaFoldDB" id="A0A653TD97"/>
<protein>
    <submittedName>
        <fullName evidence="3">GAF domain-containing protein</fullName>
    </submittedName>
</protein>
<evidence type="ECO:0000313" key="4">
    <source>
        <dbReference type="Proteomes" id="UP000433089"/>
    </source>
</evidence>
<dbReference type="InterPro" id="IPR029016">
    <property type="entry name" value="GAF-like_dom_sf"/>
</dbReference>
<evidence type="ECO:0000256" key="2">
    <source>
        <dbReference type="SAM" id="Phobius"/>
    </source>
</evidence>